<keyword evidence="5 7" id="KW-1133">Transmembrane helix</keyword>
<organism evidence="10 11">
    <name type="scientific">Brachybacterium sacelli</name>
    <dbReference type="NCBI Taxonomy" id="173364"/>
    <lineage>
        <taxon>Bacteria</taxon>
        <taxon>Bacillati</taxon>
        <taxon>Actinomycetota</taxon>
        <taxon>Actinomycetes</taxon>
        <taxon>Micrococcales</taxon>
        <taxon>Dermabacteraceae</taxon>
        <taxon>Brachybacterium</taxon>
    </lineage>
</organism>
<evidence type="ECO:0000256" key="7">
    <source>
        <dbReference type="RuleBase" id="RU363032"/>
    </source>
</evidence>
<feature type="region of interest" description="Disordered" evidence="8">
    <location>
        <begin position="1"/>
        <end position="24"/>
    </location>
</feature>
<feature type="transmembrane region" description="Helical" evidence="7">
    <location>
        <begin position="34"/>
        <end position="63"/>
    </location>
</feature>
<comment type="similarity">
    <text evidence="7">Belongs to the binding-protein-dependent transport system permease family.</text>
</comment>
<keyword evidence="2 7" id="KW-0813">Transport</keyword>
<gene>
    <name evidence="10" type="ORF">JOF43_003841</name>
</gene>
<feature type="transmembrane region" description="Helical" evidence="7">
    <location>
        <begin position="130"/>
        <end position="151"/>
    </location>
</feature>
<dbReference type="EMBL" id="JAGIOD010000002">
    <property type="protein sequence ID" value="MBP2383852.1"/>
    <property type="molecule type" value="Genomic_DNA"/>
</dbReference>
<reference evidence="10 11" key="1">
    <citation type="submission" date="2021-03" db="EMBL/GenBank/DDBJ databases">
        <title>Sequencing the genomes of 1000 actinobacteria strains.</title>
        <authorList>
            <person name="Klenk H.-P."/>
        </authorList>
    </citation>
    <scope>NUCLEOTIDE SEQUENCE [LARGE SCALE GENOMIC DNA]</scope>
    <source>
        <strain evidence="10 11">DSM 14566</strain>
    </source>
</reference>
<dbReference type="CDD" id="cd06261">
    <property type="entry name" value="TM_PBP2"/>
    <property type="match status" value="1"/>
</dbReference>
<comment type="subcellular location">
    <subcellularLocation>
        <location evidence="1 7">Cell membrane</location>
        <topology evidence="1 7">Multi-pass membrane protein</topology>
    </subcellularLocation>
</comment>
<proteinExistence type="inferred from homology"/>
<feature type="transmembrane region" description="Helical" evidence="7">
    <location>
        <begin position="97"/>
        <end position="118"/>
    </location>
</feature>
<evidence type="ECO:0000256" key="3">
    <source>
        <dbReference type="ARBA" id="ARBA00022475"/>
    </source>
</evidence>
<evidence type="ECO:0000256" key="1">
    <source>
        <dbReference type="ARBA" id="ARBA00004651"/>
    </source>
</evidence>
<evidence type="ECO:0000259" key="9">
    <source>
        <dbReference type="PROSITE" id="PS50928"/>
    </source>
</evidence>
<feature type="domain" description="ABC transmembrane type-1" evidence="9">
    <location>
        <begin position="93"/>
        <end position="307"/>
    </location>
</feature>
<evidence type="ECO:0000256" key="8">
    <source>
        <dbReference type="SAM" id="MobiDB-lite"/>
    </source>
</evidence>
<dbReference type="Proteomes" id="UP001519290">
    <property type="component" value="Unassembled WGS sequence"/>
</dbReference>
<dbReference type="Gene3D" id="1.10.3720.10">
    <property type="entry name" value="MetI-like"/>
    <property type="match status" value="1"/>
</dbReference>
<evidence type="ECO:0000256" key="2">
    <source>
        <dbReference type="ARBA" id="ARBA00022448"/>
    </source>
</evidence>
<dbReference type="SUPFAM" id="SSF160964">
    <property type="entry name" value="MalF N-terminal region-like"/>
    <property type="match status" value="1"/>
</dbReference>
<dbReference type="PANTHER" id="PTHR30193:SF37">
    <property type="entry name" value="INNER MEMBRANE ABC TRANSPORTER PERMEASE PROTEIN YCJO"/>
    <property type="match status" value="1"/>
</dbReference>
<dbReference type="Pfam" id="PF00528">
    <property type="entry name" value="BPD_transp_1"/>
    <property type="match status" value="1"/>
</dbReference>
<dbReference type="InterPro" id="IPR035906">
    <property type="entry name" value="MetI-like_sf"/>
</dbReference>
<keyword evidence="4 7" id="KW-0812">Transmembrane</keyword>
<evidence type="ECO:0000256" key="6">
    <source>
        <dbReference type="ARBA" id="ARBA00023136"/>
    </source>
</evidence>
<dbReference type="InterPro" id="IPR051393">
    <property type="entry name" value="ABC_transporter_permease"/>
</dbReference>
<evidence type="ECO:0000313" key="11">
    <source>
        <dbReference type="Proteomes" id="UP001519290"/>
    </source>
</evidence>
<feature type="transmembrane region" description="Helical" evidence="7">
    <location>
        <begin position="291"/>
        <end position="311"/>
    </location>
</feature>
<dbReference type="SUPFAM" id="SSF161098">
    <property type="entry name" value="MetI-like"/>
    <property type="match status" value="1"/>
</dbReference>
<evidence type="ECO:0000256" key="5">
    <source>
        <dbReference type="ARBA" id="ARBA00022989"/>
    </source>
</evidence>
<keyword evidence="11" id="KW-1185">Reference proteome</keyword>
<evidence type="ECO:0000313" key="10">
    <source>
        <dbReference type="EMBL" id="MBP2383852.1"/>
    </source>
</evidence>
<feature type="transmembrane region" description="Helical" evidence="7">
    <location>
        <begin position="177"/>
        <end position="201"/>
    </location>
</feature>
<dbReference type="InterPro" id="IPR000515">
    <property type="entry name" value="MetI-like"/>
</dbReference>
<sequence>MTTAAPVRSGVAPQDPRDPHNPRARRRRTLRRALPLYVAISPFYLLFAVFGLFPILFSIVLSFTDWDGMGDMSFVGLAQYQFLLSDGRFWNAVGNTFIIWFLSTIPMLFLAMVIAFLLHQNIRFTKFYRVAFFLPNVTSMVAMAIVFGSVFSDTFGLINSALTAVGLDSVPWLSSPWGIKVTIAIMVIWRFTGYNAIIYLAGLQSIPTDLYDAAKVDGASLWQVFFRVTIPMMRPIILFTVITSTIGGLSLFTEPQVLLGDSGGAGEAGMTIVLYQYNQAFTQFDFGYGSAIAWALFLIAAVFSIINWRLVSGRGDDAPRRSSRTKEARR</sequence>
<dbReference type="RefSeq" id="WP_209904731.1">
    <property type="nucleotide sequence ID" value="NZ_BAAAJW010000001.1"/>
</dbReference>
<keyword evidence="3" id="KW-1003">Cell membrane</keyword>
<accession>A0ABS4X5W5</accession>
<comment type="caution">
    <text evidence="10">The sequence shown here is derived from an EMBL/GenBank/DDBJ whole genome shotgun (WGS) entry which is preliminary data.</text>
</comment>
<keyword evidence="6 7" id="KW-0472">Membrane</keyword>
<protein>
    <submittedName>
        <fullName evidence="10">Cellobiose transport system permease protein</fullName>
    </submittedName>
</protein>
<dbReference type="PROSITE" id="PS50928">
    <property type="entry name" value="ABC_TM1"/>
    <property type="match status" value="1"/>
</dbReference>
<name>A0ABS4X5W5_9MICO</name>
<dbReference type="PANTHER" id="PTHR30193">
    <property type="entry name" value="ABC TRANSPORTER PERMEASE PROTEIN"/>
    <property type="match status" value="1"/>
</dbReference>
<evidence type="ECO:0000256" key="4">
    <source>
        <dbReference type="ARBA" id="ARBA00022692"/>
    </source>
</evidence>